<feature type="transmembrane region" description="Helical" evidence="1">
    <location>
        <begin position="122"/>
        <end position="144"/>
    </location>
</feature>
<dbReference type="AlphaFoldDB" id="A0AAV1AXL2"/>
<dbReference type="EMBL" id="OX451740">
    <property type="protein sequence ID" value="CAI8613785.1"/>
    <property type="molecule type" value="Genomic_DNA"/>
</dbReference>
<keyword evidence="1" id="KW-0472">Membrane</keyword>
<organism evidence="2 3">
    <name type="scientific">Vicia faba</name>
    <name type="common">Broad bean</name>
    <name type="synonym">Faba vulgaris</name>
    <dbReference type="NCBI Taxonomy" id="3906"/>
    <lineage>
        <taxon>Eukaryota</taxon>
        <taxon>Viridiplantae</taxon>
        <taxon>Streptophyta</taxon>
        <taxon>Embryophyta</taxon>
        <taxon>Tracheophyta</taxon>
        <taxon>Spermatophyta</taxon>
        <taxon>Magnoliopsida</taxon>
        <taxon>eudicotyledons</taxon>
        <taxon>Gunneridae</taxon>
        <taxon>Pentapetalae</taxon>
        <taxon>rosids</taxon>
        <taxon>fabids</taxon>
        <taxon>Fabales</taxon>
        <taxon>Fabaceae</taxon>
        <taxon>Papilionoideae</taxon>
        <taxon>50 kb inversion clade</taxon>
        <taxon>NPAAA clade</taxon>
        <taxon>Hologalegina</taxon>
        <taxon>IRL clade</taxon>
        <taxon>Fabeae</taxon>
        <taxon>Vicia</taxon>
    </lineage>
</organism>
<proteinExistence type="predicted"/>
<evidence type="ECO:0000313" key="3">
    <source>
        <dbReference type="Proteomes" id="UP001157006"/>
    </source>
</evidence>
<protein>
    <submittedName>
        <fullName evidence="2">Uncharacterized protein</fullName>
    </submittedName>
</protein>
<gene>
    <name evidence="2" type="ORF">VFH_V097280</name>
</gene>
<name>A0AAV1AXL2_VICFA</name>
<keyword evidence="1" id="KW-0812">Transmembrane</keyword>
<reference evidence="2 3" key="1">
    <citation type="submission" date="2023-01" db="EMBL/GenBank/DDBJ databases">
        <authorList>
            <person name="Kreplak J."/>
        </authorList>
    </citation>
    <scope>NUCLEOTIDE SEQUENCE [LARGE SCALE GENOMIC DNA]</scope>
</reference>
<feature type="transmembrane region" description="Helical" evidence="1">
    <location>
        <begin position="150"/>
        <end position="168"/>
    </location>
</feature>
<evidence type="ECO:0000313" key="2">
    <source>
        <dbReference type="EMBL" id="CAI8613785.1"/>
    </source>
</evidence>
<sequence length="177" mass="20650">MLTTLELKQENQHRLTNLQSKSSSSTLRFRKLPSSFLFLNRCRTPSLTKIAPATTDLSSILPSIPENRSVSSSLWKCRAKTRHTPSLLHELASYSSLLHMFSSSKFTIFDSNFRNCRVIYDAWILVMLYRLVLYRNTVVLFYRLVLCRELVWHGVLLLLIICVLIVILESHWMLYLI</sequence>
<keyword evidence="1" id="KW-1133">Transmembrane helix</keyword>
<evidence type="ECO:0000256" key="1">
    <source>
        <dbReference type="SAM" id="Phobius"/>
    </source>
</evidence>
<dbReference type="Proteomes" id="UP001157006">
    <property type="component" value="Chromosome 5"/>
</dbReference>
<accession>A0AAV1AXL2</accession>
<keyword evidence="3" id="KW-1185">Reference proteome</keyword>